<keyword evidence="2" id="KW-1185">Reference proteome</keyword>
<evidence type="ECO:0000313" key="1">
    <source>
        <dbReference type="EMBL" id="GAA6196653.1"/>
    </source>
</evidence>
<evidence type="ECO:0000313" key="2">
    <source>
        <dbReference type="Proteomes" id="UP001441944"/>
    </source>
</evidence>
<gene>
    <name evidence="1" type="ORF">NBRC116598_20970</name>
</gene>
<organism evidence="1 2">
    <name type="scientific">Pseudophaeobacter arcticus</name>
    <dbReference type="NCBI Taxonomy" id="385492"/>
    <lineage>
        <taxon>Bacteria</taxon>
        <taxon>Pseudomonadati</taxon>
        <taxon>Pseudomonadota</taxon>
        <taxon>Alphaproteobacteria</taxon>
        <taxon>Rhodobacterales</taxon>
        <taxon>Paracoccaceae</taxon>
        <taxon>Pseudophaeobacter</taxon>
    </lineage>
</organism>
<accession>A0ABQ0ALA1</accession>
<comment type="caution">
    <text evidence="1">The sequence shown here is derived from an EMBL/GenBank/DDBJ whole genome shotgun (WGS) entry which is preliminary data.</text>
</comment>
<name>A0ABQ0ALA1_9RHOB</name>
<protein>
    <submittedName>
        <fullName evidence="1">Uncharacterized protein</fullName>
    </submittedName>
</protein>
<reference evidence="1 2" key="1">
    <citation type="submission" date="2024-04" db="EMBL/GenBank/DDBJ databases">
        <title>Draft genome sequence of Pseudophaeobacter arcticus NBRC 116598.</title>
        <authorList>
            <person name="Miyakawa T."/>
            <person name="Kusuya Y."/>
            <person name="Miura T."/>
        </authorList>
    </citation>
    <scope>NUCLEOTIDE SEQUENCE [LARGE SCALE GENOMIC DNA]</scope>
    <source>
        <strain evidence="1 2">SU-CL00105</strain>
    </source>
</reference>
<dbReference type="RefSeq" id="WP_353399721.1">
    <property type="nucleotide sequence ID" value="NZ_BAABWU010000007.1"/>
</dbReference>
<sequence length="68" mass="7749">MTSVHIPDEAKFVTGVQAIRSPRWPFGKDTFYKMVREGMIKKHHPYPGSRPVFSVAQIDKLYAPSSDN</sequence>
<proteinExistence type="predicted"/>
<dbReference type="EMBL" id="BAABWU010000007">
    <property type="protein sequence ID" value="GAA6196653.1"/>
    <property type="molecule type" value="Genomic_DNA"/>
</dbReference>
<dbReference type="Proteomes" id="UP001441944">
    <property type="component" value="Unassembled WGS sequence"/>
</dbReference>